<dbReference type="AlphaFoldDB" id="A0A1M6E081"/>
<dbReference type="PROSITE" id="PS51257">
    <property type="entry name" value="PROKAR_LIPOPROTEIN"/>
    <property type="match status" value="1"/>
</dbReference>
<dbReference type="InterPro" id="IPR001638">
    <property type="entry name" value="Solute-binding_3/MltF_N"/>
</dbReference>
<dbReference type="InterPro" id="IPR015168">
    <property type="entry name" value="SsuA/THI5"/>
</dbReference>
<dbReference type="EMBL" id="FQYT01000007">
    <property type="protein sequence ID" value="SHI78922.1"/>
    <property type="molecule type" value="Genomic_DNA"/>
</dbReference>
<comment type="similarity">
    <text evidence="1">Belongs to the bacterial solute-binding protein SsuA/TauA family.</text>
</comment>
<feature type="signal peptide" evidence="2">
    <location>
        <begin position="1"/>
        <end position="22"/>
    </location>
</feature>
<evidence type="ECO:0000259" key="3">
    <source>
        <dbReference type="SMART" id="SM00062"/>
    </source>
</evidence>
<dbReference type="SMART" id="SM00062">
    <property type="entry name" value="PBPb"/>
    <property type="match status" value="1"/>
</dbReference>
<evidence type="ECO:0000313" key="5">
    <source>
        <dbReference type="Proteomes" id="UP000184342"/>
    </source>
</evidence>
<proteinExistence type="inferred from homology"/>
<dbReference type="PANTHER" id="PTHR30024">
    <property type="entry name" value="ALIPHATIC SULFONATES-BINDING PROTEIN-RELATED"/>
    <property type="match status" value="1"/>
</dbReference>
<dbReference type="PANTHER" id="PTHR30024:SF21">
    <property type="entry name" value="ABC TRANSPORTER SUBSTRATE-BINDING PROTEIN"/>
    <property type="match status" value="1"/>
</dbReference>
<accession>A0A1M6E081</accession>
<dbReference type="RefSeq" id="WP_073993089.1">
    <property type="nucleotide sequence ID" value="NZ_FQYT01000007.1"/>
</dbReference>
<evidence type="ECO:0000256" key="1">
    <source>
        <dbReference type="ARBA" id="ARBA00010742"/>
    </source>
</evidence>
<dbReference type="Gene3D" id="3.40.190.10">
    <property type="entry name" value="Periplasmic binding protein-like II"/>
    <property type="match status" value="2"/>
</dbReference>
<sequence>MKKKIIILAVAVFALIAFTACSKGASTEAAAKNDESKVVRLGYPGSANFMGGLAGVAQEKKFFDEELDKIGYKIEYVPFAAAGPAVNEALASNSIDVAIYADFPGVVLKSKGVPIDLLGIPESRFYSQILVKSDSDIKSVKDLKGKKIGFTKGTYMQKNLLEILAKNNLVPSDVELVNVTTDAESALISGNLDAIVQTNQGALMLTTTKKVAISIADTRDYPETTAQVIFVGVDSFVKSNPEVAVAMNKALLRAKEYFEMDSEDAFTILTKSGLNLESVKLQYGSEAPGFDLFTVGITEESIRKLQETQKFLIDEKLITGEFDIAAWTDNSYYEKALK</sequence>
<feature type="domain" description="Solute-binding protein family 3/N-terminal" evidence="3">
    <location>
        <begin position="38"/>
        <end position="261"/>
    </location>
</feature>
<protein>
    <submittedName>
        <fullName evidence="4">Sulfonate transport system substrate-binding protein</fullName>
    </submittedName>
</protein>
<reference evidence="4 5" key="1">
    <citation type="submission" date="2016-11" db="EMBL/GenBank/DDBJ databases">
        <authorList>
            <person name="Jaros S."/>
            <person name="Januszkiewicz K."/>
            <person name="Wedrychowicz H."/>
        </authorList>
    </citation>
    <scope>NUCLEOTIDE SEQUENCE [LARGE SCALE GENOMIC DNA]</scope>
    <source>
        <strain evidence="4 5">DSM 15970</strain>
    </source>
</reference>
<keyword evidence="2" id="KW-0732">Signal</keyword>
<dbReference type="STRING" id="1122934.SAMN02745691_00818"/>
<keyword evidence="5" id="KW-1185">Reference proteome</keyword>
<dbReference type="Pfam" id="PF09084">
    <property type="entry name" value="NMT1"/>
    <property type="match status" value="1"/>
</dbReference>
<evidence type="ECO:0000256" key="2">
    <source>
        <dbReference type="SAM" id="SignalP"/>
    </source>
</evidence>
<organism evidence="4 5">
    <name type="scientific">Parasporobacterium paucivorans DSM 15970</name>
    <dbReference type="NCBI Taxonomy" id="1122934"/>
    <lineage>
        <taxon>Bacteria</taxon>
        <taxon>Bacillati</taxon>
        <taxon>Bacillota</taxon>
        <taxon>Clostridia</taxon>
        <taxon>Lachnospirales</taxon>
        <taxon>Lachnospiraceae</taxon>
        <taxon>Parasporobacterium</taxon>
    </lineage>
</organism>
<dbReference type="Proteomes" id="UP000184342">
    <property type="component" value="Unassembled WGS sequence"/>
</dbReference>
<feature type="chain" id="PRO_5039273791" evidence="2">
    <location>
        <begin position="23"/>
        <end position="338"/>
    </location>
</feature>
<name>A0A1M6E081_9FIRM</name>
<evidence type="ECO:0000313" key="4">
    <source>
        <dbReference type="EMBL" id="SHI78922.1"/>
    </source>
</evidence>
<dbReference type="OrthoDB" id="286202at2"/>
<gene>
    <name evidence="4" type="ORF">SAMN02745691_00818</name>
</gene>
<dbReference type="SUPFAM" id="SSF53850">
    <property type="entry name" value="Periplasmic binding protein-like II"/>
    <property type="match status" value="1"/>
</dbReference>